<evidence type="ECO:0000313" key="2">
    <source>
        <dbReference type="Proteomes" id="UP000722485"/>
    </source>
</evidence>
<name>A0A9P5LD18_9HYPO</name>
<dbReference type="AlphaFoldDB" id="A0A9P5LD18"/>
<comment type="caution">
    <text evidence="1">The sequence shown here is derived from an EMBL/GenBank/DDBJ whole genome shotgun (WGS) entry which is preliminary data.</text>
</comment>
<dbReference type="OrthoDB" id="103819at2759"/>
<protein>
    <submittedName>
        <fullName evidence="1">Uncharacterized protein</fullName>
    </submittedName>
</protein>
<sequence length="175" mass="19081">MCGLELTFDNSATIVELGSEKKIDDIAKSIEDIKLLLQGFSTPSDVKRPETISPQHILASGLAKPLAKHQHIATADGEHLSWDHSAYIIGFVECVAEYRGVEEAPSGADPIIASLRNLTQTLARPDSIRDSTYTEAKTVRYQTKTSPMPPLEAVVVALRWVKGSLLAGNRFYGFG</sequence>
<gene>
    <name evidence="1" type="ORF">G7Z17_g783</name>
</gene>
<proteinExistence type="predicted"/>
<dbReference type="EMBL" id="JAANBB010000006">
    <property type="protein sequence ID" value="KAF7557280.1"/>
    <property type="molecule type" value="Genomic_DNA"/>
</dbReference>
<organism evidence="1 2">
    <name type="scientific">Cylindrodendrum hubeiense</name>
    <dbReference type="NCBI Taxonomy" id="595255"/>
    <lineage>
        <taxon>Eukaryota</taxon>
        <taxon>Fungi</taxon>
        <taxon>Dikarya</taxon>
        <taxon>Ascomycota</taxon>
        <taxon>Pezizomycotina</taxon>
        <taxon>Sordariomycetes</taxon>
        <taxon>Hypocreomycetidae</taxon>
        <taxon>Hypocreales</taxon>
        <taxon>Nectriaceae</taxon>
        <taxon>Cylindrodendrum</taxon>
    </lineage>
</organism>
<keyword evidence="2" id="KW-1185">Reference proteome</keyword>
<dbReference type="Proteomes" id="UP000722485">
    <property type="component" value="Unassembled WGS sequence"/>
</dbReference>
<accession>A0A9P5LD18</accession>
<reference evidence="1" key="1">
    <citation type="submission" date="2020-03" db="EMBL/GenBank/DDBJ databases">
        <title>Draft Genome Sequence of Cylindrodendrum hubeiense.</title>
        <authorList>
            <person name="Buettner E."/>
            <person name="Kellner H."/>
        </authorList>
    </citation>
    <scope>NUCLEOTIDE SEQUENCE</scope>
    <source>
        <strain evidence="1">IHI 201604</strain>
    </source>
</reference>
<evidence type="ECO:0000313" key="1">
    <source>
        <dbReference type="EMBL" id="KAF7557280.1"/>
    </source>
</evidence>